<name>A0ABU9DW08_9BACL</name>
<proteinExistence type="predicted"/>
<reference evidence="2 3" key="1">
    <citation type="submission" date="2024-04" db="EMBL/GenBank/DDBJ databases">
        <title>draft genome sequnece of Paenibacillus filicis.</title>
        <authorList>
            <person name="Kim D.-U."/>
        </authorList>
    </citation>
    <scope>NUCLEOTIDE SEQUENCE [LARGE SCALE GENOMIC DNA]</scope>
    <source>
        <strain evidence="2 3">KACC14197</strain>
    </source>
</reference>
<evidence type="ECO:0000313" key="2">
    <source>
        <dbReference type="EMBL" id="MEK8131953.1"/>
    </source>
</evidence>
<dbReference type="EMBL" id="JBBPCC010000025">
    <property type="protein sequence ID" value="MEK8131953.1"/>
    <property type="molecule type" value="Genomic_DNA"/>
</dbReference>
<dbReference type="SMART" id="SM00332">
    <property type="entry name" value="PP2Cc"/>
    <property type="match status" value="1"/>
</dbReference>
<dbReference type="CDD" id="cd00143">
    <property type="entry name" value="PP2Cc"/>
    <property type="match status" value="1"/>
</dbReference>
<accession>A0ABU9DW08</accession>
<dbReference type="SMART" id="SM00331">
    <property type="entry name" value="PP2C_SIG"/>
    <property type="match status" value="1"/>
</dbReference>
<dbReference type="Gene3D" id="3.60.40.10">
    <property type="entry name" value="PPM-type phosphatase domain"/>
    <property type="match status" value="1"/>
</dbReference>
<feature type="domain" description="PPM-type phosphatase" evidence="1">
    <location>
        <begin position="3"/>
        <end position="243"/>
    </location>
</feature>
<evidence type="ECO:0000313" key="3">
    <source>
        <dbReference type="Proteomes" id="UP001469365"/>
    </source>
</evidence>
<dbReference type="RefSeq" id="WP_341419158.1">
    <property type="nucleotide sequence ID" value="NZ_JBBPCC010000025.1"/>
</dbReference>
<dbReference type="PROSITE" id="PS51746">
    <property type="entry name" value="PPM_2"/>
    <property type="match status" value="1"/>
</dbReference>
<evidence type="ECO:0000259" key="1">
    <source>
        <dbReference type="PROSITE" id="PS51746"/>
    </source>
</evidence>
<keyword evidence="3" id="KW-1185">Reference proteome</keyword>
<sequence length="257" mass="27674">MLNVAYLSDVGLVRAVNEDSAFVQEQGDGWSLAIVADGMGGHQAGDVASRMAIEWIPQGLLSMSPDLSGEQRGERLRTAIEAANGKIFEFASEREHYHGMGTTVVAVLASRDRAVIGHIGDSRAYRVRGDQLELLTEDHSLVNELVKNGQITREEAEHHPRRNVLTRALGTESSIEVDVQEISWQPGDILLLCSDGLSGLVERQLILQAVLTEGGLEDKVRLLVQEALSAGGDDNVTVILIENAAGPDCEQTDGEAG</sequence>
<dbReference type="InterPro" id="IPR015655">
    <property type="entry name" value="PP2C"/>
</dbReference>
<dbReference type="NCBIfam" id="NF033484">
    <property type="entry name" value="Stp1_PP2C_phos"/>
    <property type="match status" value="1"/>
</dbReference>
<dbReference type="PANTHER" id="PTHR47992">
    <property type="entry name" value="PROTEIN PHOSPHATASE"/>
    <property type="match status" value="1"/>
</dbReference>
<dbReference type="Pfam" id="PF13672">
    <property type="entry name" value="PP2C_2"/>
    <property type="match status" value="1"/>
</dbReference>
<dbReference type="SUPFAM" id="SSF81606">
    <property type="entry name" value="PP2C-like"/>
    <property type="match status" value="1"/>
</dbReference>
<dbReference type="Proteomes" id="UP001469365">
    <property type="component" value="Unassembled WGS sequence"/>
</dbReference>
<dbReference type="InterPro" id="IPR036457">
    <property type="entry name" value="PPM-type-like_dom_sf"/>
</dbReference>
<protein>
    <submittedName>
        <fullName evidence="2">Stp1/IreP family PP2C-type Ser/Thr phosphatase</fullName>
    </submittedName>
</protein>
<organism evidence="2 3">
    <name type="scientific">Paenibacillus filicis</name>
    <dbReference type="NCBI Taxonomy" id="669464"/>
    <lineage>
        <taxon>Bacteria</taxon>
        <taxon>Bacillati</taxon>
        <taxon>Bacillota</taxon>
        <taxon>Bacilli</taxon>
        <taxon>Bacillales</taxon>
        <taxon>Paenibacillaceae</taxon>
        <taxon>Paenibacillus</taxon>
    </lineage>
</organism>
<gene>
    <name evidence="2" type="ORF">WMW72_29000</name>
</gene>
<dbReference type="InterPro" id="IPR001932">
    <property type="entry name" value="PPM-type_phosphatase-like_dom"/>
</dbReference>
<comment type="caution">
    <text evidence="2">The sequence shown here is derived from an EMBL/GenBank/DDBJ whole genome shotgun (WGS) entry which is preliminary data.</text>
</comment>